<keyword evidence="3 7" id="KW-0812">Transmembrane</keyword>
<dbReference type="PANTHER" id="PTHR13193">
    <property type="entry name" value="CGI-140"/>
    <property type="match status" value="1"/>
</dbReference>
<organism evidence="8 9">
    <name type="scientific">Cavenderia fasciculata</name>
    <name type="common">Slime mold</name>
    <name type="synonym">Dictyostelium fasciculatum</name>
    <dbReference type="NCBI Taxonomy" id="261658"/>
    <lineage>
        <taxon>Eukaryota</taxon>
        <taxon>Amoebozoa</taxon>
        <taxon>Evosea</taxon>
        <taxon>Eumycetozoa</taxon>
        <taxon>Dictyostelia</taxon>
        <taxon>Acytosteliales</taxon>
        <taxon>Cavenderiaceae</taxon>
        <taxon>Cavenderia</taxon>
    </lineage>
</organism>
<protein>
    <submittedName>
        <fullName evidence="8">UPF0139 membrane protein</fullName>
    </submittedName>
</protein>
<gene>
    <name evidence="8" type="ORF">DFA_01003</name>
</gene>
<dbReference type="PANTHER" id="PTHR13193:SF0">
    <property type="entry name" value="PAT COMPLEX SUBUNIT ASTERIX"/>
    <property type="match status" value="1"/>
</dbReference>
<evidence type="ECO:0000256" key="4">
    <source>
        <dbReference type="ARBA" id="ARBA00022989"/>
    </source>
</evidence>
<dbReference type="AlphaFoldDB" id="F4PV12"/>
<dbReference type="GO" id="GO:0045048">
    <property type="term" value="P:protein insertion into ER membrane"/>
    <property type="evidence" value="ECO:0007669"/>
    <property type="project" value="InterPro"/>
</dbReference>
<reference evidence="9" key="1">
    <citation type="journal article" date="2011" name="Genome Res.">
        <title>Phylogeny-wide analysis of social amoeba genomes highlights ancient origins for complex intercellular communication.</title>
        <authorList>
            <person name="Heidel A.J."/>
            <person name="Lawal H.M."/>
            <person name="Felder M."/>
            <person name="Schilde C."/>
            <person name="Helps N.R."/>
            <person name="Tunggal B."/>
            <person name="Rivero F."/>
            <person name="John U."/>
            <person name="Schleicher M."/>
            <person name="Eichinger L."/>
            <person name="Platzer M."/>
            <person name="Noegel A.A."/>
            <person name="Schaap P."/>
            <person name="Gloeckner G."/>
        </authorList>
    </citation>
    <scope>NUCLEOTIDE SEQUENCE [LARGE SCALE GENOMIC DNA]</scope>
    <source>
        <strain evidence="9">SH3</strain>
    </source>
</reference>
<dbReference type="KEGG" id="dfa:DFA_01003"/>
<keyword evidence="9" id="KW-1185">Reference proteome</keyword>
<dbReference type="STRING" id="1054147.F4PV12"/>
<evidence type="ECO:0000313" key="9">
    <source>
        <dbReference type="Proteomes" id="UP000007797"/>
    </source>
</evidence>
<keyword evidence="4 7" id="KW-1133">Transmembrane helix</keyword>
<comment type="subcellular location">
    <subcellularLocation>
        <location evidence="1">Membrane</location>
    </subcellularLocation>
</comment>
<evidence type="ECO:0000313" key="8">
    <source>
        <dbReference type="EMBL" id="EGG21128.1"/>
    </source>
</evidence>
<dbReference type="InterPro" id="IPR005351">
    <property type="entry name" value="ASTER"/>
</dbReference>
<name>F4PV12_CACFS</name>
<dbReference type="GeneID" id="14873196"/>
<dbReference type="GO" id="GO:0044183">
    <property type="term" value="F:protein folding chaperone"/>
    <property type="evidence" value="ECO:0007669"/>
    <property type="project" value="InterPro"/>
</dbReference>
<dbReference type="Pfam" id="PF03669">
    <property type="entry name" value="ASTER"/>
    <property type="match status" value="1"/>
</dbReference>
<evidence type="ECO:0000256" key="3">
    <source>
        <dbReference type="ARBA" id="ARBA00022692"/>
    </source>
</evidence>
<comment type="similarity">
    <text evidence="2">Belongs to the Asterix family.</text>
</comment>
<dbReference type="GO" id="GO:0005789">
    <property type="term" value="C:endoplasmic reticulum membrane"/>
    <property type="evidence" value="ECO:0007669"/>
    <property type="project" value="InterPro"/>
</dbReference>
<evidence type="ECO:0000256" key="6">
    <source>
        <dbReference type="SAM" id="MobiDB-lite"/>
    </source>
</evidence>
<feature type="region of interest" description="Disordered" evidence="6">
    <location>
        <begin position="1"/>
        <end position="22"/>
    </location>
</feature>
<keyword evidence="5 7" id="KW-0472">Membrane</keyword>
<evidence type="ECO:0000256" key="1">
    <source>
        <dbReference type="ARBA" id="ARBA00004370"/>
    </source>
</evidence>
<accession>F4PV12</accession>
<feature type="transmembrane region" description="Helical" evidence="7">
    <location>
        <begin position="31"/>
        <end position="64"/>
    </location>
</feature>
<dbReference type="OrthoDB" id="284718at2759"/>
<evidence type="ECO:0000256" key="5">
    <source>
        <dbReference type="ARBA" id="ARBA00023136"/>
    </source>
</evidence>
<dbReference type="Proteomes" id="UP000007797">
    <property type="component" value="Unassembled WGS sequence"/>
</dbReference>
<proteinExistence type="inferred from homology"/>
<sequence>MNKDPRRQATAGFEMHPQLSQQEREAQNLDVWSLLCFLSAFMGIFLKYRVLVWVSLVCCCASLANMKTADSGLRAMTSSVTLSVMGLFMAYLGSHQIPLLLVPVIGGKSDSC</sequence>
<dbReference type="RefSeq" id="XP_004358978.1">
    <property type="nucleotide sequence ID" value="XM_004358921.1"/>
</dbReference>
<evidence type="ECO:0000256" key="7">
    <source>
        <dbReference type="SAM" id="Phobius"/>
    </source>
</evidence>
<dbReference type="EMBL" id="GL883010">
    <property type="protein sequence ID" value="EGG21128.1"/>
    <property type="molecule type" value="Genomic_DNA"/>
</dbReference>
<evidence type="ECO:0000256" key="2">
    <source>
        <dbReference type="ARBA" id="ARBA00009066"/>
    </source>
</evidence>